<feature type="transmembrane region" description="Helical" evidence="1">
    <location>
        <begin position="20"/>
        <end position="41"/>
    </location>
</feature>
<dbReference type="Proteomes" id="UP000501600">
    <property type="component" value="Chromosome"/>
</dbReference>
<evidence type="ECO:0000313" key="3">
    <source>
        <dbReference type="Proteomes" id="UP000501600"/>
    </source>
</evidence>
<reference evidence="2 3" key="1">
    <citation type="submission" date="2020-04" db="EMBL/GenBank/DDBJ databases">
        <title>Genome sequence for Sphingorhabdus sp. strain M1.</title>
        <authorList>
            <person name="Park S.-J."/>
        </authorList>
    </citation>
    <scope>NUCLEOTIDE SEQUENCE [LARGE SCALE GENOMIC DNA]</scope>
    <source>
        <strain evidence="2 3">JK6</strain>
    </source>
</reference>
<dbReference type="KEGG" id="phao:HF685_09185"/>
<proteinExistence type="predicted"/>
<protein>
    <submittedName>
        <fullName evidence="2">DUF2721 domain-containing protein</fullName>
    </submittedName>
</protein>
<evidence type="ECO:0000313" key="2">
    <source>
        <dbReference type="EMBL" id="QJB69434.1"/>
    </source>
</evidence>
<keyword evidence="3" id="KW-1185">Reference proteome</keyword>
<accession>A0A6H2DM55</accession>
<dbReference type="EMBL" id="CP051217">
    <property type="protein sequence ID" value="QJB69434.1"/>
    <property type="molecule type" value="Genomic_DNA"/>
</dbReference>
<dbReference type="InterPro" id="IPR021279">
    <property type="entry name" value="DUF2721"/>
</dbReference>
<dbReference type="Pfam" id="PF11026">
    <property type="entry name" value="DUF2721"/>
    <property type="match status" value="1"/>
</dbReference>
<keyword evidence="1" id="KW-0472">Membrane</keyword>
<sequence>MNSIEIFAKGDIVTVLQTAMAPAFLLVAIGAMLGLFAGRLARVIDRSRALQELFKETQGRDHDLVVNELHDIQLRLKTVNSAIFLGVISAIVACALIGLLFVMGLTGINMSKVIAGAFILAIMLLSVALVQFLREVRIGLRDFMIREEYLEETEEHKGKPLIKRGE</sequence>
<dbReference type="RefSeq" id="WP_168819483.1">
    <property type="nucleotide sequence ID" value="NZ_CP051217.1"/>
</dbReference>
<dbReference type="AlphaFoldDB" id="A0A6H2DM55"/>
<feature type="transmembrane region" description="Helical" evidence="1">
    <location>
        <begin position="114"/>
        <end position="133"/>
    </location>
</feature>
<organism evidence="2 3">
    <name type="scientific">Parasphingorhabdus halotolerans</name>
    <dbReference type="NCBI Taxonomy" id="2725558"/>
    <lineage>
        <taxon>Bacteria</taxon>
        <taxon>Pseudomonadati</taxon>
        <taxon>Pseudomonadota</taxon>
        <taxon>Alphaproteobacteria</taxon>
        <taxon>Sphingomonadales</taxon>
        <taxon>Sphingomonadaceae</taxon>
        <taxon>Parasphingorhabdus</taxon>
    </lineage>
</organism>
<keyword evidence="1" id="KW-1133">Transmembrane helix</keyword>
<feature type="transmembrane region" description="Helical" evidence="1">
    <location>
        <begin position="82"/>
        <end position="108"/>
    </location>
</feature>
<gene>
    <name evidence="2" type="ORF">HF685_09185</name>
</gene>
<keyword evidence="1" id="KW-0812">Transmembrane</keyword>
<evidence type="ECO:0000256" key="1">
    <source>
        <dbReference type="SAM" id="Phobius"/>
    </source>
</evidence>
<name>A0A6H2DM55_9SPHN</name>